<dbReference type="InterPro" id="IPR011004">
    <property type="entry name" value="Trimer_LpxA-like_sf"/>
</dbReference>
<feature type="domain" description="Serine acetyltransferase N-terminal" evidence="5">
    <location>
        <begin position="76"/>
        <end position="125"/>
    </location>
</feature>
<dbReference type="CDD" id="cd03354">
    <property type="entry name" value="LbH_SAT"/>
    <property type="match status" value="1"/>
</dbReference>
<accession>A0A562TVD1</accession>
<dbReference type="GO" id="GO:0009001">
    <property type="term" value="F:serine O-acetyltransferase activity"/>
    <property type="evidence" value="ECO:0007669"/>
    <property type="project" value="InterPro"/>
</dbReference>
<dbReference type="InterPro" id="IPR042122">
    <property type="entry name" value="Ser_AcTrfase_N_sf"/>
</dbReference>
<proteinExistence type="predicted"/>
<dbReference type="EMBL" id="VLLI01000011">
    <property type="protein sequence ID" value="TWI97114.1"/>
    <property type="molecule type" value="Genomic_DNA"/>
</dbReference>
<evidence type="ECO:0000313" key="6">
    <source>
        <dbReference type="EMBL" id="TWI97114.1"/>
    </source>
</evidence>
<dbReference type="NCBIfam" id="NF041874">
    <property type="entry name" value="EPS_EpsC"/>
    <property type="match status" value="1"/>
</dbReference>
<protein>
    <recommendedName>
        <fullName evidence="1">Serine acetyltransferase</fullName>
    </recommendedName>
</protein>
<evidence type="ECO:0000256" key="4">
    <source>
        <dbReference type="ARBA" id="ARBA00023315"/>
    </source>
</evidence>
<dbReference type="Proteomes" id="UP000317010">
    <property type="component" value="Unassembled WGS sequence"/>
</dbReference>
<name>A0A562TVD1_9SPHI</name>
<evidence type="ECO:0000256" key="3">
    <source>
        <dbReference type="ARBA" id="ARBA00022679"/>
    </source>
</evidence>
<dbReference type="RefSeq" id="WP_144914653.1">
    <property type="nucleotide sequence ID" value="NZ_VLLI01000011.1"/>
</dbReference>
<keyword evidence="3 6" id="KW-0808">Transferase</keyword>
<evidence type="ECO:0000256" key="2">
    <source>
        <dbReference type="ARBA" id="ARBA00022605"/>
    </source>
</evidence>
<dbReference type="GO" id="GO:0006535">
    <property type="term" value="P:cysteine biosynthetic process from serine"/>
    <property type="evidence" value="ECO:0007669"/>
    <property type="project" value="InterPro"/>
</dbReference>
<dbReference type="InterPro" id="IPR053376">
    <property type="entry name" value="Serine_acetyltransferase"/>
</dbReference>
<evidence type="ECO:0000313" key="7">
    <source>
        <dbReference type="Proteomes" id="UP000317010"/>
    </source>
</evidence>
<organism evidence="6 7">
    <name type="scientific">Mucilaginibacter frigoritolerans</name>
    <dbReference type="NCBI Taxonomy" id="652788"/>
    <lineage>
        <taxon>Bacteria</taxon>
        <taxon>Pseudomonadati</taxon>
        <taxon>Bacteroidota</taxon>
        <taxon>Sphingobacteriia</taxon>
        <taxon>Sphingobacteriales</taxon>
        <taxon>Sphingobacteriaceae</taxon>
        <taxon>Mucilaginibacter</taxon>
    </lineage>
</organism>
<dbReference type="AlphaFoldDB" id="A0A562TVD1"/>
<keyword evidence="4" id="KW-0012">Acyltransferase</keyword>
<gene>
    <name evidence="6" type="ORF">JN11_03574</name>
</gene>
<dbReference type="Gene3D" id="2.160.10.10">
    <property type="entry name" value="Hexapeptide repeat proteins"/>
    <property type="match status" value="1"/>
</dbReference>
<dbReference type="SUPFAM" id="SSF51161">
    <property type="entry name" value="Trimeric LpxA-like enzymes"/>
    <property type="match status" value="1"/>
</dbReference>
<comment type="caution">
    <text evidence="6">The sequence shown here is derived from an EMBL/GenBank/DDBJ whole genome shotgun (WGS) entry which is preliminary data.</text>
</comment>
<keyword evidence="7" id="KW-1185">Reference proteome</keyword>
<evidence type="ECO:0000259" key="5">
    <source>
        <dbReference type="Pfam" id="PF06426"/>
    </source>
</evidence>
<dbReference type="PANTHER" id="PTHR42811">
    <property type="entry name" value="SERINE ACETYLTRANSFERASE"/>
    <property type="match status" value="1"/>
</dbReference>
<dbReference type="InterPro" id="IPR045304">
    <property type="entry name" value="LbH_SAT"/>
</dbReference>
<dbReference type="Gene3D" id="1.10.3130.10">
    <property type="entry name" value="serine acetyltransferase, domain 1"/>
    <property type="match status" value="1"/>
</dbReference>
<evidence type="ECO:0000256" key="1">
    <source>
        <dbReference type="ARBA" id="ARBA00018522"/>
    </source>
</evidence>
<sequence length="269" mass="30033">MSDQFYRQIFDKHQHVEAVPSNKEITAWALQVIRLLFPEQSKQVFISINDLKAEFTRLENELVLVMNATKACQNCDNEQLARSFFSQIPDLYAILNTDIQAIFNGDPAAKSEFEVIRTYPGFFAISFYRLANSLYKHNVPLLPRILTEHAHSKTGIDIHPAAEIDEYFHIDHGTGIVIGESCIIGKHVKLYQGVTLGALSVAKNMANTKRHPTVEDHVVIYSGATILGGETVIGHNSVIGGNVWLTKSVPAHSTVFHKPEITVLNKSKV</sequence>
<dbReference type="Pfam" id="PF06426">
    <property type="entry name" value="SATase_N"/>
    <property type="match status" value="1"/>
</dbReference>
<reference evidence="6 7" key="1">
    <citation type="submission" date="2019-07" db="EMBL/GenBank/DDBJ databases">
        <title>Genomic Encyclopedia of Archaeal and Bacterial Type Strains, Phase II (KMG-II): from individual species to whole genera.</title>
        <authorList>
            <person name="Goeker M."/>
        </authorList>
    </citation>
    <scope>NUCLEOTIDE SEQUENCE [LARGE SCALE GENOMIC DNA]</scope>
    <source>
        <strain evidence="6 7">ATCC BAA-1854</strain>
    </source>
</reference>
<dbReference type="GO" id="GO:0005737">
    <property type="term" value="C:cytoplasm"/>
    <property type="evidence" value="ECO:0007669"/>
    <property type="project" value="InterPro"/>
</dbReference>
<dbReference type="InterPro" id="IPR010493">
    <property type="entry name" value="Ser_AcTrfase_N"/>
</dbReference>
<dbReference type="OrthoDB" id="9801456at2"/>
<keyword evidence="2" id="KW-0028">Amino-acid biosynthesis</keyword>